<feature type="transmembrane region" description="Helical" evidence="7">
    <location>
        <begin position="272"/>
        <end position="291"/>
    </location>
</feature>
<evidence type="ECO:0000256" key="6">
    <source>
        <dbReference type="ARBA" id="ARBA00023136"/>
    </source>
</evidence>
<dbReference type="EMBL" id="DVHM01000009">
    <property type="protein sequence ID" value="HIR69777.1"/>
    <property type="molecule type" value="Genomic_DNA"/>
</dbReference>
<feature type="transmembrane region" description="Helical" evidence="7">
    <location>
        <begin position="303"/>
        <end position="327"/>
    </location>
</feature>
<accession>A0A9D1E7Q9</accession>
<evidence type="ECO:0000256" key="5">
    <source>
        <dbReference type="ARBA" id="ARBA00022989"/>
    </source>
</evidence>
<keyword evidence="4 7" id="KW-0812">Transmembrane</keyword>
<reference evidence="9" key="1">
    <citation type="submission" date="2020-10" db="EMBL/GenBank/DDBJ databases">
        <authorList>
            <person name="Gilroy R."/>
        </authorList>
    </citation>
    <scope>NUCLEOTIDE SEQUENCE</scope>
    <source>
        <strain evidence="9">ChiSjej5B23-6657</strain>
    </source>
</reference>
<feature type="domain" description="Acyltransferase 3" evidence="8">
    <location>
        <begin position="5"/>
        <end position="324"/>
    </location>
</feature>
<feature type="transmembrane region" description="Helical" evidence="7">
    <location>
        <begin position="12"/>
        <end position="28"/>
    </location>
</feature>
<dbReference type="GO" id="GO:0005886">
    <property type="term" value="C:plasma membrane"/>
    <property type="evidence" value="ECO:0007669"/>
    <property type="project" value="UniProtKB-SubCell"/>
</dbReference>
<keyword evidence="6 7" id="KW-0472">Membrane</keyword>
<keyword evidence="9" id="KW-0012">Acyltransferase</keyword>
<organism evidence="9 10">
    <name type="scientific">Candidatus Pullilachnospira gallistercoris</name>
    <dbReference type="NCBI Taxonomy" id="2840911"/>
    <lineage>
        <taxon>Bacteria</taxon>
        <taxon>Bacillati</taxon>
        <taxon>Bacillota</taxon>
        <taxon>Clostridia</taxon>
        <taxon>Lachnospirales</taxon>
        <taxon>Lachnospiraceae</taxon>
        <taxon>Lachnospiraceae incertae sedis</taxon>
        <taxon>Candidatus Pullilachnospira</taxon>
    </lineage>
</organism>
<dbReference type="PANTHER" id="PTHR40074">
    <property type="entry name" value="O-ACETYLTRANSFERASE WECH"/>
    <property type="match status" value="1"/>
</dbReference>
<comment type="subcellular location">
    <subcellularLocation>
        <location evidence="1">Cell membrane</location>
        <topology evidence="1">Multi-pass membrane protein</topology>
    </subcellularLocation>
</comment>
<comment type="caution">
    <text evidence="9">The sequence shown here is derived from an EMBL/GenBank/DDBJ whole genome shotgun (WGS) entry which is preliminary data.</text>
</comment>
<dbReference type="AlphaFoldDB" id="A0A9D1E7Q9"/>
<feature type="transmembrane region" description="Helical" evidence="7">
    <location>
        <begin position="149"/>
        <end position="165"/>
    </location>
</feature>
<keyword evidence="5 7" id="KW-1133">Transmembrane helix</keyword>
<evidence type="ECO:0000256" key="4">
    <source>
        <dbReference type="ARBA" id="ARBA00022692"/>
    </source>
</evidence>
<keyword evidence="9" id="KW-0808">Transferase</keyword>
<feature type="transmembrane region" description="Helical" evidence="7">
    <location>
        <begin position="171"/>
        <end position="194"/>
    </location>
</feature>
<keyword evidence="3" id="KW-1003">Cell membrane</keyword>
<evidence type="ECO:0000259" key="8">
    <source>
        <dbReference type="Pfam" id="PF01757"/>
    </source>
</evidence>
<name>A0A9D1E7Q9_9FIRM</name>
<evidence type="ECO:0000313" key="10">
    <source>
        <dbReference type="Proteomes" id="UP000823912"/>
    </source>
</evidence>
<feature type="transmembrane region" description="Helical" evidence="7">
    <location>
        <begin position="243"/>
        <end position="260"/>
    </location>
</feature>
<reference evidence="9" key="2">
    <citation type="journal article" date="2021" name="PeerJ">
        <title>Extensive microbial diversity within the chicken gut microbiome revealed by metagenomics and culture.</title>
        <authorList>
            <person name="Gilroy R."/>
            <person name="Ravi A."/>
            <person name="Getino M."/>
            <person name="Pursley I."/>
            <person name="Horton D.L."/>
            <person name="Alikhan N.F."/>
            <person name="Baker D."/>
            <person name="Gharbi K."/>
            <person name="Hall N."/>
            <person name="Watson M."/>
            <person name="Adriaenssens E.M."/>
            <person name="Foster-Nyarko E."/>
            <person name="Jarju S."/>
            <person name="Secka A."/>
            <person name="Antonio M."/>
            <person name="Oren A."/>
            <person name="Chaudhuri R.R."/>
            <person name="La Ragione R."/>
            <person name="Hildebrand F."/>
            <person name="Pallen M.J."/>
        </authorList>
    </citation>
    <scope>NUCLEOTIDE SEQUENCE</scope>
    <source>
        <strain evidence="9">ChiSjej5B23-6657</strain>
    </source>
</reference>
<evidence type="ECO:0000256" key="1">
    <source>
        <dbReference type="ARBA" id="ARBA00004651"/>
    </source>
</evidence>
<dbReference type="Pfam" id="PF01757">
    <property type="entry name" value="Acyl_transf_3"/>
    <property type="match status" value="1"/>
</dbReference>
<evidence type="ECO:0000256" key="3">
    <source>
        <dbReference type="ARBA" id="ARBA00022475"/>
    </source>
</evidence>
<comment type="similarity">
    <text evidence="2">Belongs to the acyltransferase 3 family.</text>
</comment>
<proteinExistence type="inferred from homology"/>
<evidence type="ECO:0000256" key="7">
    <source>
        <dbReference type="SAM" id="Phobius"/>
    </source>
</evidence>
<dbReference type="GO" id="GO:0016413">
    <property type="term" value="F:O-acetyltransferase activity"/>
    <property type="evidence" value="ECO:0007669"/>
    <property type="project" value="TreeGrafter"/>
</dbReference>
<feature type="transmembrane region" description="Helical" evidence="7">
    <location>
        <begin position="40"/>
        <end position="67"/>
    </location>
</feature>
<gene>
    <name evidence="9" type="ORF">IAA55_00665</name>
</gene>
<dbReference type="GO" id="GO:0009246">
    <property type="term" value="P:enterobacterial common antigen biosynthetic process"/>
    <property type="evidence" value="ECO:0007669"/>
    <property type="project" value="TreeGrafter"/>
</dbReference>
<protein>
    <submittedName>
        <fullName evidence="9">Acyltransferase family protein</fullName>
    </submittedName>
</protein>
<sequence>MAQKNYNIELTRMLAFLMVIAIHVTNYFCRAYGEISTGEYLFSLIIDTASRVSVPCFFMITGALLLGRQEPLEKHIRRLTRFFIVLIVWSLIYWVWNTFYMGTDVDLSQILYTPTEAHLWYLYAMIPIYCVMPFFQVMCRHMDERLERAFLILITAAAIVNYIVSLQKEEVYYDLPIIGDRIYSYYIFIGYYIAKYQKNVRLSQRAAALICTVCLLAAFVLTWGISALSQTHYERVLEYGDPLIALAGASFFLFMLRIRGENYVPSVRKKKAVDLICGCSFGIYLIHILFLDNYKKYMEPTDLTAWIAVPLLIASIATVSFLCVWLLRKCSLGRHLT</sequence>
<feature type="transmembrane region" description="Helical" evidence="7">
    <location>
        <begin position="119"/>
        <end position="137"/>
    </location>
</feature>
<evidence type="ECO:0000313" key="9">
    <source>
        <dbReference type="EMBL" id="HIR69777.1"/>
    </source>
</evidence>
<evidence type="ECO:0000256" key="2">
    <source>
        <dbReference type="ARBA" id="ARBA00007400"/>
    </source>
</evidence>
<feature type="transmembrane region" description="Helical" evidence="7">
    <location>
        <begin position="206"/>
        <end position="228"/>
    </location>
</feature>
<dbReference type="InterPro" id="IPR002656">
    <property type="entry name" value="Acyl_transf_3_dom"/>
</dbReference>
<feature type="transmembrane region" description="Helical" evidence="7">
    <location>
        <begin position="79"/>
        <end position="99"/>
    </location>
</feature>
<dbReference type="PANTHER" id="PTHR40074:SF2">
    <property type="entry name" value="O-ACETYLTRANSFERASE WECH"/>
    <property type="match status" value="1"/>
</dbReference>
<dbReference type="Proteomes" id="UP000823912">
    <property type="component" value="Unassembled WGS sequence"/>
</dbReference>